<dbReference type="EMBL" id="AM942444">
    <property type="protein sequence ID" value="CAQ04663.1"/>
    <property type="molecule type" value="Genomic_DNA"/>
</dbReference>
<feature type="region of interest" description="Disordered" evidence="1">
    <location>
        <begin position="67"/>
        <end position="88"/>
    </location>
</feature>
<accession>B1VFX4</accession>
<organism evidence="2 3">
    <name type="scientific">Corynebacterium urealyticum (strain ATCC 43042 / DSM 7109)</name>
    <dbReference type="NCBI Taxonomy" id="504474"/>
    <lineage>
        <taxon>Bacteria</taxon>
        <taxon>Bacillati</taxon>
        <taxon>Actinomycetota</taxon>
        <taxon>Actinomycetes</taxon>
        <taxon>Mycobacteriales</taxon>
        <taxon>Corynebacteriaceae</taxon>
        <taxon>Corynebacterium</taxon>
    </lineage>
</organism>
<dbReference type="Proteomes" id="UP000001727">
    <property type="component" value="Chromosome"/>
</dbReference>
<protein>
    <submittedName>
        <fullName evidence="2">Uncharacterized protein</fullName>
    </submittedName>
</protein>
<keyword evidence="3" id="KW-1185">Reference proteome</keyword>
<gene>
    <name evidence="2" type="ordered locus">cu0703</name>
</gene>
<proteinExistence type="predicted"/>
<evidence type="ECO:0000313" key="3">
    <source>
        <dbReference type="Proteomes" id="UP000001727"/>
    </source>
</evidence>
<reference evidence="2 3" key="1">
    <citation type="journal article" date="2008" name="J. Biotechnol.">
        <title>The lifestyle of Corynebacterium urealyticum derived from its complete genome sequence established by pyrosequencing.</title>
        <authorList>
            <person name="Tauch A."/>
            <person name="Trost E."/>
            <person name="Tilker A."/>
            <person name="Ludewig U."/>
            <person name="Schneiker S."/>
            <person name="Goesmann A."/>
            <person name="Arnold W."/>
            <person name="Bekel T."/>
            <person name="Brinkrolf K."/>
            <person name="Brune I."/>
            <person name="Goetker S."/>
            <person name="Kalinowski J."/>
            <person name="Kamp P.-B."/>
            <person name="Lobo F.P."/>
            <person name="Viehoever P."/>
            <person name="Weisshaar B."/>
            <person name="Soriano F."/>
            <person name="Droege M."/>
            <person name="Puehler A."/>
        </authorList>
    </citation>
    <scope>NUCLEOTIDE SEQUENCE [LARGE SCALE GENOMIC DNA]</scope>
    <source>
        <strain evidence="3">ATCC 43042 / DSM 7109</strain>
    </source>
</reference>
<dbReference type="HOGENOM" id="CLU_2463854_0_0_11"/>
<evidence type="ECO:0000256" key="1">
    <source>
        <dbReference type="SAM" id="MobiDB-lite"/>
    </source>
</evidence>
<sequence length="88" mass="9542">MAATQQMRQAGNNPELFLSIKEIALTRSRTSGGRPLSGADRESRWRCGCHGATNNPAHEAALAIERPTPWNPPLAPAVRTVPSKQLQV</sequence>
<dbReference type="AlphaFoldDB" id="B1VFX4"/>
<dbReference type="KEGG" id="cur:cu0703"/>
<evidence type="ECO:0000313" key="2">
    <source>
        <dbReference type="EMBL" id="CAQ04663.1"/>
    </source>
</evidence>
<dbReference type="STRING" id="504474.cu0703"/>
<name>B1VFX4_CORU7</name>